<feature type="region of interest" description="Disordered" evidence="1">
    <location>
        <begin position="24"/>
        <end position="71"/>
    </location>
</feature>
<proteinExistence type="predicted"/>
<sequence>MRRRRSQDQRADLLGLALLRRSAAHGPGCQGASSSVPGATDRGPTAGSLQDQLPIGSVSSGSGARGWVVAA</sequence>
<reference evidence="2 3" key="1">
    <citation type="journal article" date="2024" name="Commun. Biol.">
        <title>Comparative genomic analysis of thermophilic fungi reveals convergent evolutionary adaptations and gene losses.</title>
        <authorList>
            <person name="Steindorff A.S."/>
            <person name="Aguilar-Pontes M.V."/>
            <person name="Robinson A.J."/>
            <person name="Andreopoulos B."/>
            <person name="LaButti K."/>
            <person name="Kuo A."/>
            <person name="Mondo S."/>
            <person name="Riley R."/>
            <person name="Otillar R."/>
            <person name="Haridas S."/>
            <person name="Lipzen A."/>
            <person name="Grimwood J."/>
            <person name="Schmutz J."/>
            <person name="Clum A."/>
            <person name="Reid I.D."/>
            <person name="Moisan M.C."/>
            <person name="Butler G."/>
            <person name="Nguyen T.T.M."/>
            <person name="Dewar K."/>
            <person name="Conant G."/>
            <person name="Drula E."/>
            <person name="Henrissat B."/>
            <person name="Hansel C."/>
            <person name="Singer S."/>
            <person name="Hutchinson M.I."/>
            <person name="de Vries R.P."/>
            <person name="Natvig D.O."/>
            <person name="Powell A.J."/>
            <person name="Tsang A."/>
            <person name="Grigoriev I.V."/>
        </authorList>
    </citation>
    <scope>NUCLEOTIDE SEQUENCE [LARGE SCALE GENOMIC DNA]</scope>
    <source>
        <strain evidence="2 3">ATCC 24622</strain>
    </source>
</reference>
<evidence type="ECO:0000313" key="3">
    <source>
        <dbReference type="Proteomes" id="UP001586593"/>
    </source>
</evidence>
<protein>
    <submittedName>
        <fullName evidence="2">Uncharacterized protein</fullName>
    </submittedName>
</protein>
<feature type="compositionally biased region" description="Polar residues" evidence="1">
    <location>
        <begin position="47"/>
        <end position="62"/>
    </location>
</feature>
<comment type="caution">
    <text evidence="2">The sequence shown here is derived from an EMBL/GenBank/DDBJ whole genome shotgun (WGS) entry which is preliminary data.</text>
</comment>
<dbReference type="Proteomes" id="UP001586593">
    <property type="component" value="Unassembled WGS sequence"/>
</dbReference>
<keyword evidence="3" id="KW-1185">Reference proteome</keyword>
<accession>A0ABR3WGD9</accession>
<gene>
    <name evidence="2" type="ORF">VTK73DRAFT_7143</name>
</gene>
<evidence type="ECO:0000256" key="1">
    <source>
        <dbReference type="SAM" id="MobiDB-lite"/>
    </source>
</evidence>
<dbReference type="EMBL" id="JAZHXJ010000437">
    <property type="protein sequence ID" value="KAL1861342.1"/>
    <property type="molecule type" value="Genomic_DNA"/>
</dbReference>
<organism evidence="2 3">
    <name type="scientific">Phialemonium thermophilum</name>
    <dbReference type="NCBI Taxonomy" id="223376"/>
    <lineage>
        <taxon>Eukaryota</taxon>
        <taxon>Fungi</taxon>
        <taxon>Dikarya</taxon>
        <taxon>Ascomycota</taxon>
        <taxon>Pezizomycotina</taxon>
        <taxon>Sordariomycetes</taxon>
        <taxon>Sordariomycetidae</taxon>
        <taxon>Cephalothecales</taxon>
        <taxon>Cephalothecaceae</taxon>
        <taxon>Phialemonium</taxon>
    </lineage>
</organism>
<name>A0ABR3WGD9_9PEZI</name>
<evidence type="ECO:0000313" key="2">
    <source>
        <dbReference type="EMBL" id="KAL1861342.1"/>
    </source>
</evidence>